<reference evidence="2" key="1">
    <citation type="submission" date="2023-06" db="EMBL/GenBank/DDBJ databases">
        <title>Genomic analysis of the entomopathogenic nematode Steinernema hermaphroditum.</title>
        <authorList>
            <person name="Schwarz E.M."/>
            <person name="Heppert J.K."/>
            <person name="Baniya A."/>
            <person name="Schwartz H.T."/>
            <person name="Tan C.-H."/>
            <person name="Antoshechkin I."/>
            <person name="Sternberg P.W."/>
            <person name="Goodrich-Blair H."/>
            <person name="Dillman A.R."/>
        </authorList>
    </citation>
    <scope>NUCLEOTIDE SEQUENCE</scope>
    <source>
        <strain evidence="2">PS9179</strain>
        <tissue evidence="2">Whole animal</tissue>
    </source>
</reference>
<evidence type="ECO:0000313" key="3">
    <source>
        <dbReference type="Proteomes" id="UP001175271"/>
    </source>
</evidence>
<dbReference type="EMBL" id="JAUCMV010000005">
    <property type="protein sequence ID" value="KAK0398407.1"/>
    <property type="molecule type" value="Genomic_DNA"/>
</dbReference>
<dbReference type="AlphaFoldDB" id="A0AA39H378"/>
<dbReference type="Gene3D" id="1.10.225.10">
    <property type="entry name" value="Saposin-like"/>
    <property type="match status" value="1"/>
</dbReference>
<proteinExistence type="predicted"/>
<accession>A0AA39H378</accession>
<keyword evidence="3" id="KW-1185">Reference proteome</keyword>
<keyword evidence="1" id="KW-0732">Signal</keyword>
<gene>
    <name evidence="2" type="ORF">QR680_002581</name>
</gene>
<organism evidence="2 3">
    <name type="scientific">Steinernema hermaphroditum</name>
    <dbReference type="NCBI Taxonomy" id="289476"/>
    <lineage>
        <taxon>Eukaryota</taxon>
        <taxon>Metazoa</taxon>
        <taxon>Ecdysozoa</taxon>
        <taxon>Nematoda</taxon>
        <taxon>Chromadorea</taxon>
        <taxon>Rhabditida</taxon>
        <taxon>Tylenchina</taxon>
        <taxon>Panagrolaimomorpha</taxon>
        <taxon>Strongyloidoidea</taxon>
        <taxon>Steinernematidae</taxon>
        <taxon>Steinernema</taxon>
    </lineage>
</organism>
<evidence type="ECO:0000256" key="1">
    <source>
        <dbReference type="SAM" id="SignalP"/>
    </source>
</evidence>
<dbReference type="Proteomes" id="UP001175271">
    <property type="component" value="Unassembled WGS sequence"/>
</dbReference>
<feature type="chain" id="PRO_5041286432" description="Saposin B-type domain-containing protein" evidence="1">
    <location>
        <begin position="18"/>
        <end position="155"/>
    </location>
</feature>
<protein>
    <recommendedName>
        <fullName evidence="4">Saposin B-type domain-containing protein</fullName>
    </recommendedName>
</protein>
<name>A0AA39H378_9BILA</name>
<sequence length="155" mass="17281">MLPLLTFGILLISPMDSISPLNAERFAHKDNMLDDDVDGAIEGPMLTLSCTLCEQFFNITLRMRNSSTKKQIELFVHDRHCGGIGIFKGICNEAFDKYYDSIYSSSGAVGDYSGVKKKCQDIGLCPGNKIPQYCKTFYDDGGPLIPNKYPDDYDL</sequence>
<dbReference type="InterPro" id="IPR011001">
    <property type="entry name" value="Saposin-like"/>
</dbReference>
<evidence type="ECO:0008006" key="4">
    <source>
        <dbReference type="Google" id="ProtNLM"/>
    </source>
</evidence>
<evidence type="ECO:0000313" key="2">
    <source>
        <dbReference type="EMBL" id="KAK0398407.1"/>
    </source>
</evidence>
<dbReference type="SUPFAM" id="SSF47862">
    <property type="entry name" value="Saposin"/>
    <property type="match status" value="1"/>
</dbReference>
<feature type="signal peptide" evidence="1">
    <location>
        <begin position="1"/>
        <end position="17"/>
    </location>
</feature>
<comment type="caution">
    <text evidence="2">The sequence shown here is derived from an EMBL/GenBank/DDBJ whole genome shotgun (WGS) entry which is preliminary data.</text>
</comment>